<accession>A0A975CNS7</accession>
<evidence type="ECO:0000313" key="2">
    <source>
        <dbReference type="Proteomes" id="UP000663920"/>
    </source>
</evidence>
<gene>
    <name evidence="1" type="ORF">J3359_09515</name>
</gene>
<dbReference type="AlphaFoldDB" id="A0A975CNS7"/>
<name>A0A975CNS7_9FLAO</name>
<dbReference type="Proteomes" id="UP000663920">
    <property type="component" value="Chromosome"/>
</dbReference>
<organism evidence="1 2">
    <name type="scientific">Polaribacter cellanae</name>
    <dbReference type="NCBI Taxonomy" id="2818493"/>
    <lineage>
        <taxon>Bacteria</taxon>
        <taxon>Pseudomonadati</taxon>
        <taxon>Bacteroidota</taxon>
        <taxon>Flavobacteriia</taxon>
        <taxon>Flavobacteriales</taxon>
        <taxon>Flavobacteriaceae</taxon>
    </lineage>
</organism>
<dbReference type="KEGG" id="pcea:J3359_09515"/>
<proteinExistence type="predicted"/>
<keyword evidence="2" id="KW-1185">Reference proteome</keyword>
<dbReference type="RefSeq" id="WP_208076682.1">
    <property type="nucleotide sequence ID" value="NZ_CP071869.1"/>
</dbReference>
<evidence type="ECO:0000313" key="1">
    <source>
        <dbReference type="EMBL" id="QTE21087.1"/>
    </source>
</evidence>
<sequence>MNIHAISKEYLLAERKILAYRSKNNISKVLDRELEDLASQCGLCSESIIRDFTDEGIALENLLTILKKFNDIALKK</sequence>
<protein>
    <submittedName>
        <fullName evidence="1">Uncharacterized protein</fullName>
    </submittedName>
</protein>
<reference evidence="1 2" key="1">
    <citation type="submission" date="2021-03" db="EMBL/GenBank/DDBJ databases">
        <title>Complete genome of Polaribacter_sp.SM13.</title>
        <authorList>
            <person name="Jeong S.W."/>
            <person name="Bae J.W."/>
        </authorList>
    </citation>
    <scope>NUCLEOTIDE SEQUENCE [LARGE SCALE GENOMIC DNA]</scope>
    <source>
        <strain evidence="1 2">SM13</strain>
    </source>
</reference>
<dbReference type="EMBL" id="CP071869">
    <property type="protein sequence ID" value="QTE21087.1"/>
    <property type="molecule type" value="Genomic_DNA"/>
</dbReference>